<dbReference type="EMBL" id="PNXY01000016">
    <property type="protein sequence ID" value="PMS28757.1"/>
    <property type="molecule type" value="Genomic_DNA"/>
</dbReference>
<dbReference type="InterPro" id="IPR028978">
    <property type="entry name" value="Chorismate_lyase_/UTRA_dom_sf"/>
</dbReference>
<evidence type="ECO:0000313" key="3">
    <source>
        <dbReference type="Proteomes" id="UP000235659"/>
    </source>
</evidence>
<evidence type="ECO:0000259" key="1">
    <source>
        <dbReference type="Pfam" id="PF07702"/>
    </source>
</evidence>
<feature type="domain" description="UbiC transcription regulator-associated" evidence="1">
    <location>
        <begin position="27"/>
        <end position="127"/>
    </location>
</feature>
<dbReference type="InterPro" id="IPR011663">
    <property type="entry name" value="UTRA"/>
</dbReference>
<dbReference type="Proteomes" id="UP000235659">
    <property type="component" value="Unassembled WGS sequence"/>
</dbReference>
<gene>
    <name evidence="2" type="ORF">C0Z16_21815</name>
</gene>
<dbReference type="SUPFAM" id="SSF64288">
    <property type="entry name" value="Chorismate lyase-like"/>
    <property type="match status" value="1"/>
</dbReference>
<keyword evidence="3" id="KW-1185">Reference proteome</keyword>
<name>A0ABX4V1T3_9BURK</name>
<comment type="caution">
    <text evidence="2">The sequence shown here is derived from an EMBL/GenBank/DDBJ whole genome shotgun (WGS) entry which is preliminary data.</text>
</comment>
<evidence type="ECO:0000313" key="2">
    <source>
        <dbReference type="EMBL" id="PMS28757.1"/>
    </source>
</evidence>
<accession>A0ABX4V1T3</accession>
<dbReference type="Pfam" id="PF07702">
    <property type="entry name" value="UTRA"/>
    <property type="match status" value="1"/>
</dbReference>
<dbReference type="Gene3D" id="3.40.1410.10">
    <property type="entry name" value="Chorismate lyase-like"/>
    <property type="match status" value="1"/>
</dbReference>
<organism evidence="2 3">
    <name type="scientific">Paraburkholderia rhynchosiae</name>
    <dbReference type="NCBI Taxonomy" id="487049"/>
    <lineage>
        <taxon>Bacteria</taxon>
        <taxon>Pseudomonadati</taxon>
        <taxon>Pseudomonadota</taxon>
        <taxon>Betaproteobacteria</taxon>
        <taxon>Burkholderiales</taxon>
        <taxon>Burkholderiaceae</taxon>
        <taxon>Paraburkholderia</taxon>
    </lineage>
</organism>
<protein>
    <recommendedName>
        <fullName evidence="1">UbiC transcription regulator-associated domain-containing protein</fullName>
    </recommendedName>
</protein>
<sequence length="142" mass="15821">MDDTSIRSVSVTREKISDPTLSTIAPPDQVMLCVRKTIWMDDAPIMHDTTYLSPDIGNEVVDEFGERFVVDALVRHSIHVTKTHLVIDAAPASAEVEEIFGIPNGYPMLRRLYRMVTSDPGITVYGVLQAPFDRLACTVDFP</sequence>
<proteinExistence type="predicted"/>
<dbReference type="RefSeq" id="WP_102634173.1">
    <property type="nucleotide sequence ID" value="NZ_CADIJZ010000004.1"/>
</dbReference>
<reference evidence="2 3" key="1">
    <citation type="submission" date="2018-01" db="EMBL/GenBank/DDBJ databases">
        <title>Whole genome analyses suggest that Burkholderia sensu lato contains two further novel genera in the rhizoxinica-symbiotica group Mycetohabitans gen. nov., and Trinickia gen. nov.: implications for the evolution of diazotrophy and nodulation in the Burkholderiaceae.</title>
        <authorList>
            <person name="Estrada-de los Santos P."/>
            <person name="Palmer M."/>
            <person name="Chavez-Ramirez B."/>
            <person name="Beukes C."/>
            <person name="Steenkamp E.T."/>
            <person name="Hirsch A.M."/>
            <person name="Manyaka P."/>
            <person name="Maluk M."/>
            <person name="Lafos M."/>
            <person name="Crook M."/>
            <person name="Gross E."/>
            <person name="Simon M.F."/>
            <person name="Bueno dos Reis Junior F."/>
            <person name="Poole P.S."/>
            <person name="Venter S.N."/>
            <person name="James E.K."/>
        </authorList>
    </citation>
    <scope>NUCLEOTIDE SEQUENCE [LARGE SCALE GENOMIC DNA]</scope>
    <source>
        <strain evidence="2 3">WSM 3937</strain>
    </source>
</reference>